<sequence length="271" mass="30246">MKTILVVLDGLNFQVARDAMGYLHAECAQGHGQFYQLSCELPSLSRPLYECILTGVTPVKSGIIHNGVSRLSTQRSIFHYAREGGLTTAAAAYHWVSELYNRSPFDAVRDRHTHAPQLPIQYGHFYHDDGYPDSHLFEDAESLRIHHQPDFLLIHPMNIDDAGHQHGLCSAQYRNRARMADGWLSHWMPGWLKQGYQVMVTADHGMNDDRSHGGTLPEETLVPLFVFGEVFSLCTDAAPLQTELCGTLCQILGVKHDKPLCAALLSAEAAR</sequence>
<keyword evidence="1" id="KW-0413">Isomerase</keyword>
<gene>
    <name evidence="1" type="ORF">EPIR_3421</name>
</gene>
<dbReference type="GO" id="GO:0016787">
    <property type="term" value="F:hydrolase activity"/>
    <property type="evidence" value="ECO:0007669"/>
    <property type="project" value="UniProtKB-ARBA"/>
</dbReference>
<keyword evidence="2" id="KW-1185">Reference proteome</keyword>
<evidence type="ECO:0000313" key="2">
    <source>
        <dbReference type="Proteomes" id="UP000018217"/>
    </source>
</evidence>
<dbReference type="STRING" id="1161919.EPIR_3421"/>
<organism evidence="1 2">
    <name type="scientific">Erwinia piriflorinigrans CFBP 5888</name>
    <dbReference type="NCBI Taxonomy" id="1161919"/>
    <lineage>
        <taxon>Bacteria</taxon>
        <taxon>Pseudomonadati</taxon>
        <taxon>Pseudomonadota</taxon>
        <taxon>Gammaproteobacteria</taxon>
        <taxon>Enterobacterales</taxon>
        <taxon>Erwiniaceae</taxon>
        <taxon>Erwinia</taxon>
    </lineage>
</organism>
<protein>
    <submittedName>
        <fullName evidence="1">2,3-bisphosphoglycerate-independent phosphoglycerate mutase Phosphoglyceromutase</fullName>
        <ecNumber evidence="1">5.4.2.1</ecNumber>
    </submittedName>
</protein>
<dbReference type="PANTHER" id="PTHR10151:SF120">
    <property type="entry name" value="BIS(5'-ADENOSYL)-TRIPHOSPHATASE"/>
    <property type="match status" value="1"/>
</dbReference>
<dbReference type="EMBL" id="CAHS01000021">
    <property type="protein sequence ID" value="CCG88784.1"/>
    <property type="molecule type" value="Genomic_DNA"/>
</dbReference>
<dbReference type="OrthoDB" id="8580666at2"/>
<reference evidence="1 2" key="1">
    <citation type="journal article" date="2013" name="Syst. Appl. Microbiol.">
        <title>Phylogenetic position and virulence apparatus of the pear flower necrosis pathogen Erwinia piriflorinigrans CFBP 5888T as assessed by comparative genomics.</title>
        <authorList>
            <person name="Smits T.H."/>
            <person name="Rezzonico F."/>
            <person name="Lopez M.M."/>
            <person name="Blom J."/>
            <person name="Goesmann A."/>
            <person name="Frey J.E."/>
            <person name="Duffy B."/>
        </authorList>
    </citation>
    <scope>NUCLEOTIDE SEQUENCE [LARGE SCALE GENOMIC DNA]</scope>
    <source>
        <strain evidence="2">CFBP5888</strain>
    </source>
</reference>
<dbReference type="AlphaFoldDB" id="V5ZCU8"/>
<dbReference type="InterPro" id="IPR017850">
    <property type="entry name" value="Alkaline_phosphatase_core_sf"/>
</dbReference>
<dbReference type="PANTHER" id="PTHR10151">
    <property type="entry name" value="ECTONUCLEOTIDE PYROPHOSPHATASE/PHOSPHODIESTERASE"/>
    <property type="match status" value="1"/>
</dbReference>
<dbReference type="Pfam" id="PF01663">
    <property type="entry name" value="Phosphodiest"/>
    <property type="match status" value="1"/>
</dbReference>
<name>V5ZCU8_9GAMM</name>
<dbReference type="Gene3D" id="3.40.720.10">
    <property type="entry name" value="Alkaline Phosphatase, subunit A"/>
    <property type="match status" value="1"/>
</dbReference>
<dbReference type="GO" id="GO:0016853">
    <property type="term" value="F:isomerase activity"/>
    <property type="evidence" value="ECO:0007669"/>
    <property type="project" value="UniProtKB-KW"/>
</dbReference>
<dbReference type="Proteomes" id="UP000018217">
    <property type="component" value="Unassembled WGS sequence"/>
</dbReference>
<dbReference type="RefSeq" id="WP_023656540.1">
    <property type="nucleotide sequence ID" value="NZ_CAHS01000021.1"/>
</dbReference>
<comment type="caution">
    <text evidence="1">The sequence shown here is derived from an EMBL/GenBank/DDBJ whole genome shotgun (WGS) entry which is preliminary data.</text>
</comment>
<evidence type="ECO:0000313" key="1">
    <source>
        <dbReference type="EMBL" id="CCG88784.1"/>
    </source>
</evidence>
<dbReference type="SUPFAM" id="SSF53649">
    <property type="entry name" value="Alkaline phosphatase-like"/>
    <property type="match status" value="1"/>
</dbReference>
<accession>V5ZCU8</accession>
<dbReference type="InterPro" id="IPR002591">
    <property type="entry name" value="Phosphodiest/P_Trfase"/>
</dbReference>
<proteinExistence type="predicted"/>
<dbReference type="EC" id="5.4.2.1" evidence="1"/>